<evidence type="ECO:0000313" key="15">
    <source>
        <dbReference type="Proteomes" id="UP000034846"/>
    </source>
</evidence>
<comment type="similarity">
    <text evidence="2 12">Belongs to the peptidase M48B family.</text>
</comment>
<dbReference type="InterPro" id="IPR001915">
    <property type="entry name" value="Peptidase_M48"/>
</dbReference>
<evidence type="ECO:0000256" key="2">
    <source>
        <dbReference type="ARBA" id="ARBA00009779"/>
    </source>
</evidence>
<evidence type="ECO:0000256" key="10">
    <source>
        <dbReference type="ARBA" id="ARBA00023049"/>
    </source>
</evidence>
<evidence type="ECO:0000256" key="6">
    <source>
        <dbReference type="ARBA" id="ARBA00022723"/>
    </source>
</evidence>
<feature type="active site" evidence="12">
    <location>
        <position position="143"/>
    </location>
</feature>
<dbReference type="PANTHER" id="PTHR43221:SF1">
    <property type="entry name" value="PROTEASE HTPX"/>
    <property type="match status" value="1"/>
</dbReference>
<feature type="binding site" evidence="12">
    <location>
        <position position="221"/>
    </location>
    <ligand>
        <name>Zn(2+)</name>
        <dbReference type="ChEBI" id="CHEBI:29105"/>
        <note>catalytic</note>
    </ligand>
</feature>
<reference evidence="14 15" key="1">
    <citation type="journal article" date="2015" name="Nature">
        <title>rRNA introns, odd ribosomes, and small enigmatic genomes across a large radiation of phyla.</title>
        <authorList>
            <person name="Brown C.T."/>
            <person name="Hug L.A."/>
            <person name="Thomas B.C."/>
            <person name="Sharon I."/>
            <person name="Castelle C.J."/>
            <person name="Singh A."/>
            <person name="Wilkins M.J."/>
            <person name="Williams K.H."/>
            <person name="Banfield J.F."/>
        </authorList>
    </citation>
    <scope>NUCLEOTIDE SEQUENCE [LARGE SCALE GENOMIC DNA]</scope>
</reference>
<protein>
    <recommendedName>
        <fullName evidence="12">Protease HtpX homolog</fullName>
        <ecNumber evidence="12">3.4.24.-</ecNumber>
    </recommendedName>
</protein>
<keyword evidence="3 12" id="KW-1003">Cell membrane</keyword>
<keyword evidence="8 12" id="KW-0862">Zinc</keyword>
<gene>
    <name evidence="12" type="primary">htpX</name>
    <name evidence="14" type="ORF">UY72_C0008G0011</name>
</gene>
<dbReference type="InterPro" id="IPR022919">
    <property type="entry name" value="Pept_M48_protease_HtpX"/>
</dbReference>
<evidence type="ECO:0000256" key="9">
    <source>
        <dbReference type="ARBA" id="ARBA00022989"/>
    </source>
</evidence>
<dbReference type="Gene3D" id="3.30.2010.10">
    <property type="entry name" value="Metalloproteases ('zincins'), catalytic domain"/>
    <property type="match status" value="1"/>
</dbReference>
<dbReference type="GO" id="GO:0004222">
    <property type="term" value="F:metalloendopeptidase activity"/>
    <property type="evidence" value="ECO:0007669"/>
    <property type="project" value="UniProtKB-UniRule"/>
</dbReference>
<feature type="binding site" evidence="12">
    <location>
        <position position="146"/>
    </location>
    <ligand>
        <name>Zn(2+)</name>
        <dbReference type="ChEBI" id="CHEBI:29105"/>
        <note>catalytic</note>
    </ligand>
</feature>
<evidence type="ECO:0000256" key="7">
    <source>
        <dbReference type="ARBA" id="ARBA00022801"/>
    </source>
</evidence>
<keyword evidence="9 12" id="KW-1133">Transmembrane helix</keyword>
<dbReference type="InterPro" id="IPR050083">
    <property type="entry name" value="HtpX_protease"/>
</dbReference>
<evidence type="ECO:0000256" key="11">
    <source>
        <dbReference type="ARBA" id="ARBA00023136"/>
    </source>
</evidence>
<dbReference type="Proteomes" id="UP000034846">
    <property type="component" value="Unassembled WGS sequence"/>
</dbReference>
<dbReference type="PANTHER" id="PTHR43221">
    <property type="entry name" value="PROTEASE HTPX"/>
    <property type="match status" value="1"/>
</dbReference>
<keyword evidence="10 12" id="KW-0482">Metalloprotease</keyword>
<keyword evidence="11 12" id="KW-0472">Membrane</keyword>
<sequence>MYNQIAANKRKTWVLIIAMTAVILGLSWLFGVVNNVDPASTVIIGTMFSTVYALISYYASASIALASSGARQIQKSDAPELWNLVENLCIANGQPMPKVYIINDASPNAFATGRDPEHAAIAFTTGLVQILDRKELEGVAAHELSHIKNYDIRVMTIVVVLVGAVMLIADMLLRGGHIFGGRDNKNAGGAAVVLLIVGLVLAILSPLLAQLIQLAVSRSREYLADASAALLTRYPAGLASALQKISATQQPLARANHATAHLFISSPFGTTKKRGFWRELFSTHPPAEDRIARLMNMGG</sequence>
<dbReference type="HAMAP" id="MF_00188">
    <property type="entry name" value="Pept_M48_protease_HtpX"/>
    <property type="match status" value="1"/>
</dbReference>
<accession>A0A0G1XH35</accession>
<evidence type="ECO:0000259" key="13">
    <source>
        <dbReference type="Pfam" id="PF01435"/>
    </source>
</evidence>
<comment type="caution">
    <text evidence="14">The sequence shown here is derived from an EMBL/GenBank/DDBJ whole genome shotgun (WGS) entry which is preliminary data.</text>
</comment>
<dbReference type="GO" id="GO:0005886">
    <property type="term" value="C:plasma membrane"/>
    <property type="evidence" value="ECO:0007669"/>
    <property type="project" value="UniProtKB-SubCell"/>
</dbReference>
<evidence type="ECO:0000256" key="12">
    <source>
        <dbReference type="HAMAP-Rule" id="MF_00188"/>
    </source>
</evidence>
<dbReference type="GO" id="GO:0008270">
    <property type="term" value="F:zinc ion binding"/>
    <property type="evidence" value="ECO:0007669"/>
    <property type="project" value="UniProtKB-UniRule"/>
</dbReference>
<evidence type="ECO:0000256" key="8">
    <source>
        <dbReference type="ARBA" id="ARBA00022833"/>
    </source>
</evidence>
<proteinExistence type="inferred from homology"/>
<dbReference type="EC" id="3.4.24.-" evidence="12"/>
<keyword evidence="6 12" id="KW-0479">Metal-binding</keyword>
<keyword evidence="4 12" id="KW-0645">Protease</keyword>
<feature type="transmembrane region" description="Helical" evidence="12">
    <location>
        <begin position="189"/>
        <end position="212"/>
    </location>
</feature>
<evidence type="ECO:0000313" key="14">
    <source>
        <dbReference type="EMBL" id="KKW30578.1"/>
    </source>
</evidence>
<dbReference type="EMBL" id="LCRD01000008">
    <property type="protein sequence ID" value="KKW30578.1"/>
    <property type="molecule type" value="Genomic_DNA"/>
</dbReference>
<dbReference type="CDD" id="cd07340">
    <property type="entry name" value="M48B_Htpx_like"/>
    <property type="match status" value="1"/>
</dbReference>
<dbReference type="GO" id="GO:0006508">
    <property type="term" value="P:proteolysis"/>
    <property type="evidence" value="ECO:0007669"/>
    <property type="project" value="UniProtKB-KW"/>
</dbReference>
<dbReference type="Pfam" id="PF01435">
    <property type="entry name" value="Peptidase_M48"/>
    <property type="match status" value="1"/>
</dbReference>
<dbReference type="AlphaFoldDB" id="A0A0G1XH35"/>
<keyword evidence="5 12" id="KW-0812">Transmembrane</keyword>
<feature type="transmembrane region" description="Helical" evidence="12">
    <location>
        <begin position="42"/>
        <end position="66"/>
    </location>
</feature>
<comment type="subcellular location">
    <subcellularLocation>
        <location evidence="1 12">Cell membrane</location>
        <topology evidence="1 12">Multi-pass membrane protein</topology>
    </subcellularLocation>
</comment>
<feature type="binding site" evidence="12">
    <location>
        <position position="142"/>
    </location>
    <ligand>
        <name>Zn(2+)</name>
        <dbReference type="ChEBI" id="CHEBI:29105"/>
        <note>catalytic</note>
    </ligand>
</feature>
<feature type="transmembrane region" description="Helical" evidence="12">
    <location>
        <begin position="152"/>
        <end position="169"/>
    </location>
</feature>
<comment type="cofactor">
    <cofactor evidence="12">
        <name>Zn(2+)</name>
        <dbReference type="ChEBI" id="CHEBI:29105"/>
    </cofactor>
    <text evidence="12">Binds 1 zinc ion per subunit.</text>
</comment>
<evidence type="ECO:0000256" key="3">
    <source>
        <dbReference type="ARBA" id="ARBA00022475"/>
    </source>
</evidence>
<keyword evidence="7 12" id="KW-0378">Hydrolase</keyword>
<evidence type="ECO:0000256" key="5">
    <source>
        <dbReference type="ARBA" id="ARBA00022692"/>
    </source>
</evidence>
<feature type="transmembrane region" description="Helical" evidence="12">
    <location>
        <begin position="12"/>
        <end position="30"/>
    </location>
</feature>
<evidence type="ECO:0000256" key="1">
    <source>
        <dbReference type="ARBA" id="ARBA00004651"/>
    </source>
</evidence>
<name>A0A0G1XH35_9BACT</name>
<feature type="domain" description="Peptidase M48" evidence="13">
    <location>
        <begin position="78"/>
        <end position="295"/>
    </location>
</feature>
<organism evidence="14 15">
    <name type="scientific">Candidatus Uhrbacteria bacterium GW2011_GWD2_52_7</name>
    <dbReference type="NCBI Taxonomy" id="1618989"/>
    <lineage>
        <taxon>Bacteria</taxon>
        <taxon>Candidatus Uhriibacteriota</taxon>
    </lineage>
</organism>
<evidence type="ECO:0000256" key="4">
    <source>
        <dbReference type="ARBA" id="ARBA00022670"/>
    </source>
</evidence>